<dbReference type="GO" id="GO:0005886">
    <property type="term" value="C:plasma membrane"/>
    <property type="evidence" value="ECO:0007669"/>
    <property type="project" value="UniProtKB-SubCell"/>
</dbReference>
<dbReference type="EMBL" id="AP028679">
    <property type="protein sequence ID" value="BEQ13901.1"/>
    <property type="molecule type" value="Genomic_DNA"/>
</dbReference>
<feature type="transmembrane region" description="Helical" evidence="6">
    <location>
        <begin position="305"/>
        <end position="324"/>
    </location>
</feature>
<feature type="transmembrane region" description="Helical" evidence="6">
    <location>
        <begin position="373"/>
        <end position="394"/>
    </location>
</feature>
<evidence type="ECO:0008006" key="9">
    <source>
        <dbReference type="Google" id="ProtNLM"/>
    </source>
</evidence>
<dbReference type="InterPro" id="IPR050833">
    <property type="entry name" value="Poly_Biosynth_Transport"/>
</dbReference>
<evidence type="ECO:0000256" key="4">
    <source>
        <dbReference type="ARBA" id="ARBA00022989"/>
    </source>
</evidence>
<keyword evidence="5 6" id="KW-0472">Membrane</keyword>
<evidence type="ECO:0000256" key="2">
    <source>
        <dbReference type="ARBA" id="ARBA00022475"/>
    </source>
</evidence>
<feature type="transmembrane region" description="Helical" evidence="6">
    <location>
        <begin position="125"/>
        <end position="149"/>
    </location>
</feature>
<keyword evidence="3 6" id="KW-0812">Transmembrane</keyword>
<dbReference type="KEGG" id="dmp:FAK_09670"/>
<evidence type="ECO:0000256" key="3">
    <source>
        <dbReference type="ARBA" id="ARBA00022692"/>
    </source>
</evidence>
<evidence type="ECO:0000256" key="1">
    <source>
        <dbReference type="ARBA" id="ARBA00004651"/>
    </source>
</evidence>
<keyword evidence="4 6" id="KW-1133">Transmembrane helix</keyword>
<comment type="subcellular location">
    <subcellularLocation>
        <location evidence="1">Cell membrane</location>
        <topology evidence="1">Multi-pass membrane protein</topology>
    </subcellularLocation>
</comment>
<sequence>MPGPRLVGEVWRSPKARRAAANSGWLLAATVVARLSGLAVAVVLARVLGPEEYGVWGMALAVVALLSGLAGGGIAQVVVKELVRRPEREPQILGSALLIRLALFLPALAAALVAPHLPGLNQAGLGLVVTLLALAWLPQSFSGVTGALFQSRLQDRLNFQAGFLATVGEALGKCLAALAGAGLWVVAAVHSLASLVRAVLALRLLPGGWRQTREWRVESEVTRHLWSETWPIIFWSSMVAVYTSIDQLMLGYLVGPSSTGQYLAAVRLARVWLMLPPLILPSLFPYLVKLREENQALYEQRFAQIYWFFTWSAILISILVSLPADGLITLIFGPQYAGSGTMLAILVWGNVFSFQGLARGQWLIAEGLQRYSIYYAAIGALTNVGANLFLIPLWGGVGAAWATLLSLVCSILLGPLLFTPTRPSSLMLLRSYLPYRRGLLG</sequence>
<feature type="transmembrane region" description="Helical" evidence="6">
    <location>
        <begin position="55"/>
        <end position="79"/>
    </location>
</feature>
<feature type="transmembrane region" description="Helical" evidence="6">
    <location>
        <begin position="25"/>
        <end position="49"/>
    </location>
</feature>
<protein>
    <recommendedName>
        <fullName evidence="9">Polysaccharide biosynthesis protein</fullName>
    </recommendedName>
</protein>
<dbReference type="PANTHER" id="PTHR30250:SF11">
    <property type="entry name" value="O-ANTIGEN TRANSPORTER-RELATED"/>
    <property type="match status" value="1"/>
</dbReference>
<proteinExistence type="predicted"/>
<accession>A0AAU9EIU4</accession>
<dbReference type="AlphaFoldDB" id="A0AAU9EIU4"/>
<dbReference type="Pfam" id="PF01943">
    <property type="entry name" value="Polysacc_synt"/>
    <property type="match status" value="1"/>
</dbReference>
<evidence type="ECO:0000256" key="6">
    <source>
        <dbReference type="SAM" id="Phobius"/>
    </source>
</evidence>
<evidence type="ECO:0000313" key="7">
    <source>
        <dbReference type="EMBL" id="BEQ13901.1"/>
    </source>
</evidence>
<gene>
    <name evidence="7" type="ORF">FAK_09670</name>
</gene>
<feature type="transmembrane region" description="Helical" evidence="6">
    <location>
        <begin position="265"/>
        <end position="284"/>
    </location>
</feature>
<dbReference type="Proteomes" id="UP001366166">
    <property type="component" value="Chromosome"/>
</dbReference>
<keyword evidence="8" id="KW-1185">Reference proteome</keyword>
<dbReference type="CDD" id="cd13128">
    <property type="entry name" value="MATE_Wzx_like"/>
    <property type="match status" value="1"/>
</dbReference>
<reference evidence="8" key="1">
    <citation type="journal article" date="2023" name="Arch. Microbiol.">
        <title>Desulfoferula mesophilus gen. nov. sp. nov., a mesophilic sulfate-reducing bacterium isolated from a brackish lake sediment.</title>
        <authorList>
            <person name="Watanabe T."/>
            <person name="Yabe T."/>
            <person name="Tsuji J.M."/>
            <person name="Fukui M."/>
        </authorList>
    </citation>
    <scope>NUCLEOTIDE SEQUENCE [LARGE SCALE GENOMIC DNA]</scope>
    <source>
        <strain evidence="8">12FAK</strain>
    </source>
</reference>
<dbReference type="RefSeq" id="WP_338605632.1">
    <property type="nucleotide sequence ID" value="NZ_AP028679.1"/>
</dbReference>
<keyword evidence="2" id="KW-1003">Cell membrane</keyword>
<feature type="transmembrane region" description="Helical" evidence="6">
    <location>
        <begin position="91"/>
        <end position="113"/>
    </location>
</feature>
<dbReference type="PANTHER" id="PTHR30250">
    <property type="entry name" value="PST FAMILY PREDICTED COLANIC ACID TRANSPORTER"/>
    <property type="match status" value="1"/>
</dbReference>
<name>A0AAU9EIU4_9BACT</name>
<organism evidence="7 8">
    <name type="scientific">Desulfoferula mesophila</name>
    <dbReference type="NCBI Taxonomy" id="3058419"/>
    <lineage>
        <taxon>Bacteria</taxon>
        <taxon>Pseudomonadati</taxon>
        <taxon>Thermodesulfobacteriota</taxon>
        <taxon>Desulfarculia</taxon>
        <taxon>Desulfarculales</taxon>
        <taxon>Desulfarculaceae</taxon>
        <taxon>Desulfoferula</taxon>
    </lineage>
</organism>
<evidence type="ECO:0000313" key="8">
    <source>
        <dbReference type="Proteomes" id="UP001366166"/>
    </source>
</evidence>
<feature type="transmembrane region" description="Helical" evidence="6">
    <location>
        <begin position="400"/>
        <end position="418"/>
    </location>
</feature>
<feature type="transmembrane region" description="Helical" evidence="6">
    <location>
        <begin position="225"/>
        <end position="245"/>
    </location>
</feature>
<dbReference type="InterPro" id="IPR002797">
    <property type="entry name" value="Polysacc_synth"/>
</dbReference>
<feature type="transmembrane region" description="Helical" evidence="6">
    <location>
        <begin position="336"/>
        <end position="352"/>
    </location>
</feature>
<evidence type="ECO:0000256" key="5">
    <source>
        <dbReference type="ARBA" id="ARBA00023136"/>
    </source>
</evidence>